<dbReference type="InterPro" id="IPR023378">
    <property type="entry name" value="YheA/YmcA-like_dom_sf"/>
</dbReference>
<gene>
    <name evidence="3" type="ORF">FYJ62_08860</name>
</gene>
<dbReference type="SUPFAM" id="SSF158622">
    <property type="entry name" value="YheA/YmcA-like"/>
    <property type="match status" value="1"/>
</dbReference>
<protein>
    <recommendedName>
        <fullName evidence="1">UPF0342 protein FYJ62_08860</fullName>
    </recommendedName>
</protein>
<dbReference type="AlphaFoldDB" id="A0A6A8MFY2"/>
<evidence type="ECO:0000313" key="4">
    <source>
        <dbReference type="Proteomes" id="UP000438120"/>
    </source>
</evidence>
<reference evidence="3 4" key="1">
    <citation type="submission" date="2019-08" db="EMBL/GenBank/DDBJ databases">
        <title>In-depth cultivation of the pig gut microbiome towards novel bacterial diversity and tailored functional studies.</title>
        <authorList>
            <person name="Wylensek D."/>
            <person name="Hitch T.C.A."/>
            <person name="Clavel T."/>
        </authorList>
    </citation>
    <scope>NUCLEOTIDE SEQUENCE [LARGE SCALE GENOMIC DNA]</scope>
    <source>
        <strain evidence="3 4">Bifido-178-WT-2B</strain>
    </source>
</reference>
<evidence type="ECO:0000313" key="3">
    <source>
        <dbReference type="EMBL" id="MST87720.1"/>
    </source>
</evidence>
<feature type="coiled-coil region" evidence="2">
    <location>
        <begin position="37"/>
        <end position="64"/>
    </location>
</feature>
<keyword evidence="4" id="KW-1185">Reference proteome</keyword>
<dbReference type="Proteomes" id="UP000438120">
    <property type="component" value="Unassembled WGS sequence"/>
</dbReference>
<sequence>MVNIFDSANQVAEDLKQTQEFVALKQAMAAVKANPDSLALFKELDQAQMEIMEAQANGKALTDEQKDHFESLNSRVSQDGTLQGMLLAEQQVYTLLNEVQKNIGKPLTDEYEDLRNA</sequence>
<name>A0A6A8MFY2_9LACO</name>
<dbReference type="RefSeq" id="WP_154549332.1">
    <property type="nucleotide sequence ID" value="NZ_JBKZBY010000004.1"/>
</dbReference>
<keyword evidence="2" id="KW-0175">Coiled coil</keyword>
<dbReference type="HAMAP" id="MF_01526">
    <property type="entry name" value="UPF0342"/>
    <property type="match status" value="1"/>
</dbReference>
<dbReference type="Pfam" id="PF06133">
    <property type="entry name" value="Com_YlbF"/>
    <property type="match status" value="1"/>
</dbReference>
<accession>A0A6A8MFY2</accession>
<evidence type="ECO:0000256" key="2">
    <source>
        <dbReference type="SAM" id="Coils"/>
    </source>
</evidence>
<dbReference type="OrthoDB" id="9811402at2"/>
<dbReference type="InterPro" id="IPR010368">
    <property type="entry name" value="Com_YlbF"/>
</dbReference>
<proteinExistence type="inferred from homology"/>
<organism evidence="3 4">
    <name type="scientific">Lactobacillus porci</name>
    <dbReference type="NCBI Taxonomy" id="2012477"/>
    <lineage>
        <taxon>Bacteria</taxon>
        <taxon>Bacillati</taxon>
        <taxon>Bacillota</taxon>
        <taxon>Bacilli</taxon>
        <taxon>Lactobacillales</taxon>
        <taxon>Lactobacillaceae</taxon>
        <taxon>Lactobacillus</taxon>
    </lineage>
</organism>
<comment type="caution">
    <text evidence="3">The sequence shown here is derived from an EMBL/GenBank/DDBJ whole genome shotgun (WGS) entry which is preliminary data.</text>
</comment>
<dbReference type="EMBL" id="VUMX01000030">
    <property type="protein sequence ID" value="MST87720.1"/>
    <property type="molecule type" value="Genomic_DNA"/>
</dbReference>
<dbReference type="Gene3D" id="1.20.1500.10">
    <property type="entry name" value="YheA/YmcA-like"/>
    <property type="match status" value="1"/>
</dbReference>
<evidence type="ECO:0000256" key="1">
    <source>
        <dbReference type="HAMAP-Rule" id="MF_01526"/>
    </source>
</evidence>
<comment type="similarity">
    <text evidence="1">Belongs to the UPF0342 family.</text>
</comment>